<sequence length="84" mass="9578">MTQQQLIGGIGLLPATEEKRVVRDLIYVSFLFQEEKKALLLMRPEFKGKARTSLGKIMADRPEMKPEFLRGQPAIEGQLFLTTE</sequence>
<protein>
    <submittedName>
        <fullName evidence="1">Uncharacterized protein</fullName>
    </submittedName>
</protein>
<proteinExistence type="predicted"/>
<reference evidence="1" key="1">
    <citation type="submission" date="2018-12" db="EMBL/GenBank/DDBJ databases">
        <title>Novel natural products biosynthetic potential of the class Ktedonobacteria.</title>
        <authorList>
            <person name="Zheng Y."/>
            <person name="Saitou A."/>
            <person name="Wang C.M."/>
            <person name="Toyoda A."/>
            <person name="Minakuchi Y."/>
            <person name="Sekiguchi Y."/>
            <person name="Ueda K."/>
            <person name="Takano H."/>
            <person name="Sakai Y."/>
            <person name="Yokota A."/>
            <person name="Yabe S."/>
        </authorList>
    </citation>
    <scope>NUCLEOTIDE SEQUENCE</scope>
    <source>
        <strain evidence="1">A3-2</strain>
    </source>
</reference>
<organism evidence="1">
    <name type="scientific">Thermogemmatispora argillosa</name>
    <dbReference type="NCBI Taxonomy" id="2045280"/>
    <lineage>
        <taxon>Bacteria</taxon>
        <taxon>Bacillati</taxon>
        <taxon>Chloroflexota</taxon>
        <taxon>Ktedonobacteria</taxon>
        <taxon>Thermogemmatisporales</taxon>
        <taxon>Thermogemmatisporaceae</taxon>
        <taxon>Thermogemmatispora</taxon>
    </lineage>
</organism>
<dbReference type="EMBL" id="AP019377">
    <property type="protein sequence ID" value="BBH93340.1"/>
    <property type="molecule type" value="Genomic_DNA"/>
</dbReference>
<accession>A0A455T086</accession>
<evidence type="ECO:0000313" key="1">
    <source>
        <dbReference type="EMBL" id="BBH93340.1"/>
    </source>
</evidence>
<gene>
    <name evidence="1" type="ORF">KTA_15390</name>
</gene>
<dbReference type="AlphaFoldDB" id="A0A455T086"/>
<name>A0A455T086_9CHLR</name>